<dbReference type="Gene3D" id="3.40.50.670">
    <property type="match status" value="1"/>
</dbReference>
<dbReference type="NCBIfam" id="NF004189">
    <property type="entry name" value="PRK05644.1"/>
    <property type="match status" value="1"/>
</dbReference>
<dbReference type="InterPro" id="IPR034160">
    <property type="entry name" value="TOPRIM_GyrB"/>
</dbReference>
<comment type="catalytic activity">
    <reaction evidence="1 10">
        <text>ATP-dependent breakage, passage and rejoining of double-stranded DNA.</text>
        <dbReference type="EC" id="5.6.2.2"/>
    </reaction>
</comment>
<dbReference type="SMART" id="SM00433">
    <property type="entry name" value="TOP2c"/>
    <property type="match status" value="1"/>
</dbReference>
<feature type="site" description="Interaction with DNA" evidence="10">
    <location>
        <position position="459"/>
    </location>
</feature>
<keyword evidence="5 10" id="KW-0067">ATP-binding</keyword>
<proteinExistence type="inferred from homology"/>
<evidence type="ECO:0000256" key="9">
    <source>
        <dbReference type="ARBA" id="ARBA00023235"/>
    </source>
</evidence>
<feature type="binding site" evidence="10">
    <location>
        <position position="509"/>
    </location>
    <ligand>
        <name>Mg(2+)</name>
        <dbReference type="ChEBI" id="CHEBI:18420"/>
        <label>2</label>
    </ligand>
</feature>
<keyword evidence="3 10" id="KW-0479">Metal-binding</keyword>
<evidence type="ECO:0000256" key="4">
    <source>
        <dbReference type="ARBA" id="ARBA00022741"/>
    </source>
</evidence>
<dbReference type="EC" id="5.6.2.2" evidence="10"/>
<keyword evidence="10" id="KW-0963">Cytoplasm</keyword>
<evidence type="ECO:0000256" key="3">
    <source>
        <dbReference type="ARBA" id="ARBA00022723"/>
    </source>
</evidence>
<evidence type="ECO:0000256" key="6">
    <source>
        <dbReference type="ARBA" id="ARBA00022842"/>
    </source>
</evidence>
<keyword evidence="8" id="KW-0238">DNA-binding</keyword>
<dbReference type="SUPFAM" id="SSF55874">
    <property type="entry name" value="ATPase domain of HSP90 chaperone/DNA topoisomerase II/histidine kinase"/>
    <property type="match status" value="1"/>
</dbReference>
<dbReference type="EMBL" id="JAOUSE010000009">
    <property type="protein sequence ID" value="MCU9593877.1"/>
    <property type="molecule type" value="Genomic_DNA"/>
</dbReference>
<dbReference type="InterPro" id="IPR002288">
    <property type="entry name" value="DNA_gyrase_B_C"/>
</dbReference>
<dbReference type="PANTHER" id="PTHR45866">
    <property type="entry name" value="DNA GYRASE/TOPOISOMERASE SUBUNIT B"/>
    <property type="match status" value="1"/>
</dbReference>
<dbReference type="HAMAP" id="MF_01898">
    <property type="entry name" value="GyrB"/>
    <property type="match status" value="1"/>
</dbReference>
<name>A0ABT2WEH4_9BACI</name>
<dbReference type="InterPro" id="IPR013760">
    <property type="entry name" value="Topo_IIA-like_dom_sf"/>
</dbReference>
<accession>A0ABT2WEH4</accession>
<keyword evidence="4 10" id="KW-0547">Nucleotide-binding</keyword>
<evidence type="ECO:0000313" key="12">
    <source>
        <dbReference type="EMBL" id="MCU9593877.1"/>
    </source>
</evidence>
<feature type="binding site" evidence="10">
    <location>
        <position position="507"/>
    </location>
    <ligand>
        <name>Mg(2+)</name>
        <dbReference type="ChEBI" id="CHEBI:18420"/>
        <label>2</label>
    </ligand>
</feature>
<comment type="cofactor">
    <cofactor evidence="10">
        <name>Mg(2+)</name>
        <dbReference type="ChEBI" id="CHEBI:18420"/>
    </cofactor>
    <cofactor evidence="10">
        <name>Mn(2+)</name>
        <dbReference type="ChEBI" id="CHEBI:29035"/>
    </cofactor>
    <cofactor evidence="10">
        <name>Ca(2+)</name>
        <dbReference type="ChEBI" id="CHEBI:29108"/>
    </cofactor>
    <text evidence="10">Binds two Mg(2+) per subunit. The magnesium ions form salt bridges with both the protein and the DNA. Can also accept other divalent metal cations, such as Mn(2+) or Ca(2+).</text>
</comment>
<keyword evidence="13" id="KW-1185">Reference proteome</keyword>
<sequence>MALDEIKKQEETSYDANQIQVLEGLEAVRKRPGMYIGSTNVKGLHHLVWEIVDNSIDEALAGYCTEIQVTIEEDNSITVKDNGRGIPVDIQEKVGRPAVEVIHTVLHAGGKFGGGGYKVSGGLHGVGASVVNALSSEMEVYVHRDGKIYYQKYAQGKVMTDLQVIGETDTTGTSTHFKPDKEIFTETVEFDYDTLKKRIRELAFLNKGLKIILKDKREQSPRIEEFHYEGGIKSYVSILNENKQILFDEPIYIEGEKDGISIEIAMQYNDGFNSLIYSFANNIHTYEGGTHESGFKSALTRVINDYARKNNLLKEKDDNLMGEDVREGLVAIISIKHPDPQFEGQTKTKLGNSEARTITDSLFSSEFERFLLENPSIARKIVDKGIVAARARVAAKKAREVTRRKNVLEISNLPGKLADCSSNDASISELYIVEGDSAGGSAKQGRDRHFQAILPLRGKILNVEKARLDRILSNNEVRSMITAIGTGIGEEFDISKARYHKIVIMTDADVDGAHIRTLLLTFFYRFMRQIIEAGYVYIAQPPLYKVQQGKKIYYAYNDEELEKLLNSLPVTPKPSLQRYKGLGEMNPEQLWETTMDPKTRNLLQVHLDDAIEADRTFEMLMGEEVEPRRKFIEENAVYVRNLDI</sequence>
<dbReference type="Pfam" id="PF01751">
    <property type="entry name" value="Toprim"/>
    <property type="match status" value="1"/>
</dbReference>
<keyword evidence="6 10" id="KW-0460">Magnesium</keyword>
<dbReference type="CDD" id="cd03366">
    <property type="entry name" value="TOPRIM_TopoIIA_GyrB"/>
    <property type="match status" value="1"/>
</dbReference>
<evidence type="ECO:0000256" key="2">
    <source>
        <dbReference type="ARBA" id="ARBA00010708"/>
    </source>
</evidence>
<dbReference type="Gene3D" id="3.30.230.10">
    <property type="match status" value="1"/>
</dbReference>
<evidence type="ECO:0000256" key="8">
    <source>
        <dbReference type="ARBA" id="ARBA00023125"/>
    </source>
</evidence>
<dbReference type="CDD" id="cd00822">
    <property type="entry name" value="TopoII_Trans_DNA_gyrase"/>
    <property type="match status" value="1"/>
</dbReference>
<dbReference type="SUPFAM" id="SSF56719">
    <property type="entry name" value="Type II DNA topoisomerase"/>
    <property type="match status" value="1"/>
</dbReference>
<dbReference type="Proteomes" id="UP001208656">
    <property type="component" value="Unassembled WGS sequence"/>
</dbReference>
<dbReference type="InterPro" id="IPR011557">
    <property type="entry name" value="GyrB"/>
</dbReference>
<dbReference type="PROSITE" id="PS00177">
    <property type="entry name" value="TOPOISOMERASE_II"/>
    <property type="match status" value="1"/>
</dbReference>
<dbReference type="NCBIfam" id="TIGR01059">
    <property type="entry name" value="gyrB"/>
    <property type="match status" value="1"/>
</dbReference>
<dbReference type="Pfam" id="PF00204">
    <property type="entry name" value="DNA_gyraseB"/>
    <property type="match status" value="1"/>
</dbReference>
<feature type="binding site" evidence="10">
    <location>
        <position position="434"/>
    </location>
    <ligand>
        <name>Mg(2+)</name>
        <dbReference type="ChEBI" id="CHEBI:18420"/>
        <label>1</label>
        <note>catalytic</note>
    </ligand>
</feature>
<comment type="caution">
    <text evidence="12">The sequence shown here is derived from an EMBL/GenBank/DDBJ whole genome shotgun (WGS) entry which is preliminary data.</text>
</comment>
<gene>
    <name evidence="10 12" type="primary">gyrB</name>
    <name evidence="12" type="ORF">OEV82_05355</name>
</gene>
<dbReference type="SMART" id="SM00387">
    <property type="entry name" value="HATPase_c"/>
    <property type="match status" value="1"/>
</dbReference>
<keyword evidence="7 10" id="KW-0799">Topoisomerase</keyword>
<dbReference type="InterPro" id="IPR003594">
    <property type="entry name" value="HATPase_dom"/>
</dbReference>
<dbReference type="PROSITE" id="PS50880">
    <property type="entry name" value="TOPRIM"/>
    <property type="match status" value="1"/>
</dbReference>
<feature type="binding site" evidence="10">
    <location>
        <position position="507"/>
    </location>
    <ligand>
        <name>Mg(2+)</name>
        <dbReference type="ChEBI" id="CHEBI:18420"/>
        <label>1</label>
        <note>catalytic</note>
    </ligand>
</feature>
<dbReference type="InterPro" id="IPR018522">
    <property type="entry name" value="TopoIIA_CS"/>
</dbReference>
<feature type="domain" description="Toprim" evidence="11">
    <location>
        <begin position="428"/>
        <end position="542"/>
    </location>
</feature>
<comment type="similarity">
    <text evidence="2 10">Belongs to the type II topoisomerase GyrB family.</text>
</comment>
<dbReference type="PANTHER" id="PTHR45866:SF1">
    <property type="entry name" value="DNA GYRASE SUBUNIT B, MITOCHONDRIAL"/>
    <property type="match status" value="1"/>
</dbReference>
<evidence type="ECO:0000313" key="13">
    <source>
        <dbReference type="Proteomes" id="UP001208656"/>
    </source>
</evidence>
<evidence type="ECO:0000259" key="11">
    <source>
        <dbReference type="PROSITE" id="PS50880"/>
    </source>
</evidence>
<dbReference type="InterPro" id="IPR020568">
    <property type="entry name" value="Ribosomal_Su5_D2-typ_SF"/>
</dbReference>
<dbReference type="PRINTS" id="PR00418">
    <property type="entry name" value="TPI2FAMILY"/>
</dbReference>
<reference evidence="12 13" key="1">
    <citation type="submission" date="2022-10" db="EMBL/GenBank/DDBJ databases">
        <title>Description of Fervidibacillus gen. nov. in the family Fervidibacillaceae fam. nov. with two species, Fervidibacillus albus sp. nov., and Fervidibacillus halotolerans sp. nov., isolated from tidal flat sediments.</title>
        <authorList>
            <person name="Kwon K.K."/>
            <person name="Yang S.-H."/>
        </authorList>
    </citation>
    <scope>NUCLEOTIDE SEQUENCE [LARGE SCALE GENOMIC DNA]</scope>
    <source>
        <strain evidence="12 13">DSM 23332</strain>
    </source>
</reference>
<comment type="function">
    <text evidence="10">A type II topoisomerase that negatively supercoils closed circular double-stranded (ds) DNA in an ATP-dependent manner to modulate DNA topology and maintain chromosomes in an underwound state. Negative supercoiling favors strand separation, and DNA replication, transcription, recombination and repair, all of which involve strand separation. Also able to catalyze the interconversion of other topological isomers of dsDNA rings, including catenanes and knotted rings. Type II topoisomerases break and join 2 DNA strands simultaneously in an ATP-dependent manner.</text>
</comment>
<evidence type="ECO:0000256" key="10">
    <source>
        <dbReference type="HAMAP-Rule" id="MF_01898"/>
    </source>
</evidence>
<dbReference type="NCBIfam" id="NF011501">
    <property type="entry name" value="PRK14939.1"/>
    <property type="match status" value="1"/>
</dbReference>
<evidence type="ECO:0000256" key="1">
    <source>
        <dbReference type="ARBA" id="ARBA00000185"/>
    </source>
</evidence>
<dbReference type="Pfam" id="PF00986">
    <property type="entry name" value="DNA_gyraseB_C"/>
    <property type="match status" value="1"/>
</dbReference>
<comment type="miscellaneous">
    <text evidence="10">Few gyrases are as efficient as E.coli at forming negative supercoils. Not all organisms have 2 type II topoisomerases; in organisms with a single type II topoisomerase this enzyme also has to decatenate newly replicated chromosomes.</text>
</comment>
<organism evidence="12 13">
    <name type="scientific">Pallidibacillus thermolactis</name>
    <dbReference type="NCBI Taxonomy" id="251051"/>
    <lineage>
        <taxon>Bacteria</taxon>
        <taxon>Bacillati</taxon>
        <taxon>Bacillota</taxon>
        <taxon>Bacilli</taxon>
        <taxon>Bacillales</taxon>
        <taxon>Bacillaceae</taxon>
        <taxon>Pallidibacillus</taxon>
    </lineage>
</organism>
<comment type="subcellular location">
    <subcellularLocation>
        <location evidence="10">Cytoplasm</location>
    </subcellularLocation>
</comment>
<comment type="subunit">
    <text evidence="10">Heterotetramer, composed of two GyrA and two GyrB chains. In the heterotetramer, GyrA contains the active site tyrosine that forms a transient covalent intermediate with DNA, while GyrB binds cofactors and catalyzes ATP hydrolysis.</text>
</comment>
<dbReference type="InterPro" id="IPR001241">
    <property type="entry name" value="Topo_IIA"/>
</dbReference>
<keyword evidence="9 10" id="KW-0413">Isomerase</keyword>
<dbReference type="CDD" id="cd16928">
    <property type="entry name" value="HATPase_GyrB-like"/>
    <property type="match status" value="1"/>
</dbReference>
<protein>
    <recommendedName>
        <fullName evidence="10">DNA gyrase subunit B</fullName>
        <ecNumber evidence="10">5.6.2.2</ecNumber>
    </recommendedName>
</protein>
<dbReference type="InterPro" id="IPR036890">
    <property type="entry name" value="HATPase_C_sf"/>
</dbReference>
<dbReference type="Gene3D" id="3.30.565.10">
    <property type="entry name" value="Histidine kinase-like ATPase, C-terminal domain"/>
    <property type="match status" value="1"/>
</dbReference>
<dbReference type="GO" id="GO:0003918">
    <property type="term" value="F:DNA topoisomerase type II (double strand cut, ATP-hydrolyzing) activity"/>
    <property type="evidence" value="ECO:0007669"/>
    <property type="project" value="UniProtKB-EC"/>
</dbReference>
<feature type="site" description="Interaction with DNA" evidence="10">
    <location>
        <position position="462"/>
    </location>
</feature>
<dbReference type="InterPro" id="IPR014721">
    <property type="entry name" value="Ribsml_uS5_D2-typ_fold_subgr"/>
</dbReference>
<evidence type="ECO:0000256" key="7">
    <source>
        <dbReference type="ARBA" id="ARBA00023029"/>
    </source>
</evidence>
<dbReference type="InterPro" id="IPR006171">
    <property type="entry name" value="TOPRIM_dom"/>
</dbReference>
<dbReference type="InterPro" id="IPR000565">
    <property type="entry name" value="Topo_IIA_B"/>
</dbReference>
<dbReference type="SUPFAM" id="SSF54211">
    <property type="entry name" value="Ribosomal protein S5 domain 2-like"/>
    <property type="match status" value="1"/>
</dbReference>
<dbReference type="InterPro" id="IPR013506">
    <property type="entry name" value="Topo_IIA_bsu_dom2"/>
</dbReference>
<evidence type="ECO:0000256" key="5">
    <source>
        <dbReference type="ARBA" id="ARBA00022840"/>
    </source>
</evidence>
<dbReference type="InterPro" id="IPR013759">
    <property type="entry name" value="Topo_IIA_B_C"/>
</dbReference>
<dbReference type="Pfam" id="PF02518">
    <property type="entry name" value="HATPase_c"/>
    <property type="match status" value="1"/>
</dbReference>
<dbReference type="PRINTS" id="PR01159">
    <property type="entry name" value="DNAGYRASEB"/>
</dbReference>